<dbReference type="Proteomes" id="UP000836387">
    <property type="component" value="Unassembled WGS sequence"/>
</dbReference>
<organism evidence="1 2">
    <name type="scientific">Clonostachys rosea f. rosea IK726</name>
    <dbReference type="NCBI Taxonomy" id="1349383"/>
    <lineage>
        <taxon>Eukaryota</taxon>
        <taxon>Fungi</taxon>
        <taxon>Dikarya</taxon>
        <taxon>Ascomycota</taxon>
        <taxon>Pezizomycotina</taxon>
        <taxon>Sordariomycetes</taxon>
        <taxon>Hypocreomycetidae</taxon>
        <taxon>Hypocreales</taxon>
        <taxon>Bionectriaceae</taxon>
        <taxon>Clonostachys</taxon>
    </lineage>
</organism>
<proteinExistence type="predicted"/>
<accession>A0ACA9T9J2</accession>
<reference evidence="1" key="2">
    <citation type="submission" date="2021-10" db="EMBL/GenBank/DDBJ databases">
        <authorList>
            <person name="Piombo E."/>
        </authorList>
    </citation>
    <scope>NUCLEOTIDE SEQUENCE</scope>
</reference>
<evidence type="ECO:0000313" key="2">
    <source>
        <dbReference type="Proteomes" id="UP000836387"/>
    </source>
</evidence>
<protein>
    <submittedName>
        <fullName evidence="1">Uncharacterized protein</fullName>
    </submittedName>
</protein>
<name>A0ACA9T9J2_BIOOC</name>
<sequence>MICNACSETIQSIWDPSSPRRMHRGWEVTPDDKNPAPDHPENYVFGHHATSESLSRAISDECTICKHIKAAAIVEESEFAQSGYFRLPKYNQPGYFSVLGVQVESCRLYVLTEQQGSLNVSLCPVGSLTLALSGSTGAASALLLVRRWLENCLQTHKSCNKFVGQQPFVPPRLVELDDATKSFRVVAATQLALGTPYATFTHCYAPDDEGIKLLESTVERFSSQQPLSALSQSYRDACAVVVQLGLSHIWIERLCVIQDDQADQQAHQDKVLRRDILSNGFCGIGDAGSTSSSSGLFTNFDRGRLAPDVFLFQPRADAPPSPHVLFRDITTDKLRAFRYEPITKSVKALRDRLLVPRMVYFGSQMLFWECHAAHYNEFGHIPMLQRAPFIFGGEGELAGSGGVPVVKLWKPLLEYDMGHFEDPVDQILNRWAEFVMQFSMLRPSASERLSVLEILAMEARQLLTKHGCEDTTYLAGIWRVSIPSALLWQTQEAAQEPPAALSAPSWSWASADGVVILERPQDTWRTGLLCELVDDAGIVDDDSRTIASASITLRGRLLCGRLAFFPDAAKVGGWMWILSLADAQGDTGFRLENGPVQFPIHDDCTARFDVQQNMTEDALLLPVKAGTEWSLNQHMLYGIIISRLSDGRYVRQGSWTVPTKTLDEALHAVDDVPLSRIEIV</sequence>
<dbReference type="EMBL" id="CADEHS020000001">
    <property type="protein sequence ID" value="CAG9937366.1"/>
    <property type="molecule type" value="Genomic_DNA"/>
</dbReference>
<keyword evidence="2" id="KW-1185">Reference proteome</keyword>
<evidence type="ECO:0000313" key="1">
    <source>
        <dbReference type="EMBL" id="CAG9937366.1"/>
    </source>
</evidence>
<comment type="caution">
    <text evidence="1">The sequence shown here is derived from an EMBL/GenBank/DDBJ whole genome shotgun (WGS) entry which is preliminary data.</text>
</comment>
<reference evidence="1" key="1">
    <citation type="submission" date="2020-04" db="EMBL/GenBank/DDBJ databases">
        <authorList>
            <person name="Broberg M."/>
        </authorList>
    </citation>
    <scope>NUCLEOTIDE SEQUENCE</scope>
</reference>
<gene>
    <name evidence="1" type="ORF">CRV2_00004552</name>
</gene>